<dbReference type="EMBL" id="JANUGW010000004">
    <property type="protein sequence ID" value="MCS0581491.1"/>
    <property type="molecule type" value="Genomic_DNA"/>
</dbReference>
<comment type="caution">
    <text evidence="1">The sequence shown here is derived from an EMBL/GenBank/DDBJ whole genome shotgun (WGS) entry which is preliminary data.</text>
</comment>
<protein>
    <submittedName>
        <fullName evidence="1">Uncharacterized protein</fullName>
    </submittedName>
</protein>
<keyword evidence="2" id="KW-1185">Reference proteome</keyword>
<organism evidence="1 2">
    <name type="scientific">Massilia pinisoli</name>
    <dbReference type="NCBI Taxonomy" id="1772194"/>
    <lineage>
        <taxon>Bacteria</taxon>
        <taxon>Pseudomonadati</taxon>
        <taxon>Pseudomonadota</taxon>
        <taxon>Betaproteobacteria</taxon>
        <taxon>Burkholderiales</taxon>
        <taxon>Oxalobacteraceae</taxon>
        <taxon>Telluria group</taxon>
        <taxon>Massilia</taxon>
    </lineage>
</organism>
<evidence type="ECO:0000313" key="2">
    <source>
        <dbReference type="Proteomes" id="UP001204151"/>
    </source>
</evidence>
<reference evidence="1 2" key="1">
    <citation type="submission" date="2022-08" db="EMBL/GenBank/DDBJ databases">
        <title>Reclassification of Massilia species as members of the genera Telluria, Duganella, Pseudoduganella, Mokoshia gen. nov. and Zemynaea gen. nov. using orthogonal and non-orthogonal genome-based approaches.</title>
        <authorList>
            <person name="Bowman J.P."/>
        </authorList>
    </citation>
    <scope>NUCLEOTIDE SEQUENCE [LARGE SCALE GENOMIC DNA]</scope>
    <source>
        <strain evidence="1 2">JCM 31316</strain>
    </source>
</reference>
<sequence>MGWLNTLRAARLRRTSPWQAALADLPAGLESYWRASAPREYEGIRTDAFFYVRAAEGLLRFFDAVGSSDRPCALPSDAADSVWHAWLRWNPISLEIFCRRHFGTTVPHVERAALADGALLHTFATCCAHDGVKPGSLRLPALFGLDGALRMPGGHGYWNRAGEIHYARLNERGRGMWRATPHPELALTALYAAGLVDSALLAAHLRRRDTATDGSSCGGIGDLSFGSSDAGSDSGSASHGGCSCGSNCGSSCGSSCGGSCGGGGGD</sequence>
<gene>
    <name evidence="1" type="ORF">NX784_07800</name>
</gene>
<proteinExistence type="predicted"/>
<dbReference type="Proteomes" id="UP001204151">
    <property type="component" value="Unassembled WGS sequence"/>
</dbReference>
<dbReference type="RefSeq" id="WP_258816088.1">
    <property type="nucleotide sequence ID" value="NZ_JANUGW010000004.1"/>
</dbReference>
<evidence type="ECO:0000313" key="1">
    <source>
        <dbReference type="EMBL" id="MCS0581491.1"/>
    </source>
</evidence>
<accession>A0ABT1ZNK5</accession>
<name>A0ABT1ZNK5_9BURK</name>